<evidence type="ECO:0000256" key="6">
    <source>
        <dbReference type="ARBA" id="ARBA00022692"/>
    </source>
</evidence>
<dbReference type="InterPro" id="IPR016152">
    <property type="entry name" value="PTrfase/Anion_transptr"/>
</dbReference>
<keyword evidence="6 11" id="KW-0812">Transmembrane</keyword>
<dbReference type="PRINTS" id="PR00165">
    <property type="entry name" value="ANIONEXCHNGR"/>
</dbReference>
<evidence type="ECO:0000256" key="9">
    <source>
        <dbReference type="ARBA" id="ARBA00023136"/>
    </source>
</evidence>
<keyword evidence="5" id="KW-0039">Anion exchange</keyword>
<feature type="region of interest" description="Disordered" evidence="12">
    <location>
        <begin position="62"/>
        <end position="90"/>
    </location>
</feature>
<sequence length="1018" mass="114489">MVKGENTSTMDRRRSQGFQLPRVTDGQSTPVHNSMDGRNDPMHVYESVDMPTVEECRIRATQSQHGDGAEKVHHSHHHRTKHEREQFEDRLRTGQVTQKDIETLHGYLTLEKKEKNVLGDLDTADIEIDVTGRKTGGQPRRVSGMQTLLRTTGHDRKPHEAFVELEELTKNGEQMEWKETARWIKFEENVDQDSNRWGKPHVASLTFHSLLELKKGLEKGTVLLDLQRFDLQSIAQAVVENMVMTDQLKQEDSSKVLTALLLQHRHQHQQQQQQQSAGIMRRLSSKKRRKIVVSSDNIGYNGESEGIGNGGLKTDGSKDMKKDPHGMEAALDEQESDIKSRIPEGAEATNVLVGTLDDLEDSVLAFVRLSKGCNLGQVSEVSIPVRFLFVMLGPSKYKESYHQVGRSIATLMSDQAFHDVAYRAESREDLLTAINEFLEDTVVLPPGNWDRNVLLPILIAQSRAIALRRKMAKAASSSHSEGDTALLRTGIFFGGLFQDIKRRGKFYLSDFSDGFNLHSLFASLFLYFTLFATNIAFGGLLEDKTEGWLGLTEVIVSASACSIILGLFAGQPMMIIGATGPILVFEQSIYDFCKTYDVEFLTWRCWIGFWVMIILFGVVALEGCFLIKYFTRFTEDIFELLISAIFIYEPIALLIKLYKKNPLTRGELKTSSGGSDGKLEGEPNTALLSTILVLGTFFVAFYMRKFRTSHFFGKRSRRLVSDSSVVVAMVLMAVIDFALGDKVITPHVSINNPLTDGFRPTHKDREWFINPGGMNRSMSMGWIFAAIIPAIFVGILLFMETEMTGVLLSKKEHKLQKGPGYNLDLVVVGMLSFGCSLMGLPWMCADTVRSASHVNALSIWSTSHAPGEKPHIIEVKEQRITNILIHVLSGLSILLAPGLHLIPIPVFFGVLLYLGVCSMYGLQMMDRFIMLFMPSKHHPDVGYVRKVRTSKIHIFTVIQTLSLAFLVAVKLTPLAPSFPFFIMCLIPLRKLLTKFYTEEELEELDNSESEEEDSDFEL</sequence>
<evidence type="ECO:0000256" key="11">
    <source>
        <dbReference type="RuleBase" id="RU362035"/>
    </source>
</evidence>
<comment type="catalytic activity">
    <reaction evidence="10">
        <text>hydrogencarbonate(in) + chloride(out) = hydrogencarbonate(out) + chloride(in)</text>
        <dbReference type="Rhea" id="RHEA:72363"/>
        <dbReference type="ChEBI" id="CHEBI:17544"/>
        <dbReference type="ChEBI" id="CHEBI:17996"/>
    </reaction>
</comment>
<keyword evidence="7 11" id="KW-1133">Transmembrane helix</keyword>
<feature type="transmembrane region" description="Helical" evidence="11">
    <location>
        <begin position="820"/>
        <end position="843"/>
    </location>
</feature>
<reference evidence="15" key="2">
    <citation type="journal article" date="2023" name="Science">
        <title>Genomic signatures of disease resistance in endangered staghorn corals.</title>
        <authorList>
            <person name="Vollmer S.V."/>
            <person name="Selwyn J.D."/>
            <person name="Despard B.A."/>
            <person name="Roesel C.L."/>
        </authorList>
    </citation>
    <scope>NUCLEOTIDE SEQUENCE</scope>
    <source>
        <strain evidence="15">K2</strain>
    </source>
</reference>
<evidence type="ECO:0000313" key="15">
    <source>
        <dbReference type="EMBL" id="KAK2554259.1"/>
    </source>
</evidence>
<dbReference type="EMBL" id="JARQWQ010000071">
    <property type="protein sequence ID" value="KAK2554259.1"/>
    <property type="molecule type" value="Genomic_DNA"/>
</dbReference>
<feature type="domain" description="Bicarbonate transporter-like transmembrane" evidence="13">
    <location>
        <begin position="680"/>
        <end position="1008"/>
    </location>
</feature>
<evidence type="ECO:0000313" key="16">
    <source>
        <dbReference type="Proteomes" id="UP001249851"/>
    </source>
</evidence>
<evidence type="ECO:0000256" key="7">
    <source>
        <dbReference type="ARBA" id="ARBA00022989"/>
    </source>
</evidence>
<dbReference type="AlphaFoldDB" id="A0AAD9Q490"/>
<feature type="domain" description="Bicarbonate transporter-like transmembrane" evidence="13">
    <location>
        <begin position="492"/>
        <end position="665"/>
    </location>
</feature>
<evidence type="ECO:0000256" key="3">
    <source>
        <dbReference type="ARBA" id="ARBA00022448"/>
    </source>
</evidence>
<dbReference type="InterPro" id="IPR001717">
    <property type="entry name" value="Anion_exchange"/>
</dbReference>
<evidence type="ECO:0000259" key="13">
    <source>
        <dbReference type="Pfam" id="PF00955"/>
    </source>
</evidence>
<feature type="region of interest" description="Disordered" evidence="12">
    <location>
        <begin position="1"/>
        <end position="40"/>
    </location>
</feature>
<evidence type="ECO:0000256" key="5">
    <source>
        <dbReference type="ARBA" id="ARBA00022681"/>
    </source>
</evidence>
<evidence type="ECO:0000256" key="12">
    <source>
        <dbReference type="SAM" id="MobiDB-lite"/>
    </source>
</evidence>
<keyword evidence="16" id="KW-1185">Reference proteome</keyword>
<evidence type="ECO:0000256" key="4">
    <source>
        <dbReference type="ARBA" id="ARBA00022475"/>
    </source>
</evidence>
<evidence type="ECO:0000256" key="1">
    <source>
        <dbReference type="ARBA" id="ARBA00004651"/>
    </source>
</evidence>
<organism evidence="15 16">
    <name type="scientific">Acropora cervicornis</name>
    <name type="common">Staghorn coral</name>
    <dbReference type="NCBI Taxonomy" id="6130"/>
    <lineage>
        <taxon>Eukaryota</taxon>
        <taxon>Metazoa</taxon>
        <taxon>Cnidaria</taxon>
        <taxon>Anthozoa</taxon>
        <taxon>Hexacorallia</taxon>
        <taxon>Scleractinia</taxon>
        <taxon>Astrocoeniina</taxon>
        <taxon>Acroporidae</taxon>
        <taxon>Acropora</taxon>
    </lineage>
</organism>
<keyword evidence="3 11" id="KW-0813">Transport</keyword>
<protein>
    <recommendedName>
        <fullName evidence="11">Anion exchange protein</fullName>
    </recommendedName>
</protein>
<dbReference type="GO" id="GO:0050801">
    <property type="term" value="P:monoatomic ion homeostasis"/>
    <property type="evidence" value="ECO:0007669"/>
    <property type="project" value="TreeGrafter"/>
</dbReference>
<feature type="transmembrane region" description="Helical" evidence="11">
    <location>
        <begin position="520"/>
        <end position="541"/>
    </location>
</feature>
<gene>
    <name evidence="15" type="ORF">P5673_024261</name>
</gene>
<dbReference type="GO" id="GO:0005886">
    <property type="term" value="C:plasma membrane"/>
    <property type="evidence" value="ECO:0007669"/>
    <property type="project" value="UniProtKB-SubCell"/>
</dbReference>
<dbReference type="Gene3D" id="1.10.287.570">
    <property type="entry name" value="Helical hairpin bin"/>
    <property type="match status" value="1"/>
</dbReference>
<dbReference type="SUPFAM" id="SSF55804">
    <property type="entry name" value="Phoshotransferase/anion transport protein"/>
    <property type="match status" value="1"/>
</dbReference>
<name>A0AAD9Q490_ACRCE</name>
<evidence type="ECO:0000256" key="10">
    <source>
        <dbReference type="ARBA" id="ARBA00049347"/>
    </source>
</evidence>
<comment type="subcellular location">
    <subcellularLocation>
        <location evidence="1">Cell membrane</location>
        <topology evidence="1">Multi-pass membrane protein</topology>
    </subcellularLocation>
    <subcellularLocation>
        <location evidence="11">Membrane</location>
        <topology evidence="11">Multi-pass membrane protein</topology>
    </subcellularLocation>
</comment>
<dbReference type="InterPro" id="IPR013769">
    <property type="entry name" value="Band3_cytoplasmic_dom"/>
</dbReference>
<feature type="transmembrane region" description="Helical" evidence="11">
    <location>
        <begin position="637"/>
        <end position="658"/>
    </location>
</feature>
<dbReference type="GO" id="GO:0005452">
    <property type="term" value="F:solute:inorganic anion antiporter activity"/>
    <property type="evidence" value="ECO:0007669"/>
    <property type="project" value="InterPro"/>
</dbReference>
<comment type="caution">
    <text evidence="15">The sequence shown here is derived from an EMBL/GenBank/DDBJ whole genome shotgun (WGS) entry which is preliminary data.</text>
</comment>
<evidence type="ECO:0000256" key="8">
    <source>
        <dbReference type="ARBA" id="ARBA00023065"/>
    </source>
</evidence>
<feature type="transmembrane region" description="Helical" evidence="11">
    <location>
        <begin position="719"/>
        <end position="739"/>
    </location>
</feature>
<dbReference type="PANTHER" id="PTHR11453:SF47">
    <property type="entry name" value="ANION EXCHANGE PROTEIN"/>
    <property type="match status" value="1"/>
</dbReference>
<reference evidence="15" key="1">
    <citation type="journal article" date="2023" name="G3 (Bethesda)">
        <title>Whole genome assembly and annotation of the endangered Caribbean coral Acropora cervicornis.</title>
        <authorList>
            <person name="Selwyn J.D."/>
            <person name="Vollmer S.V."/>
        </authorList>
    </citation>
    <scope>NUCLEOTIDE SEQUENCE</scope>
    <source>
        <strain evidence="15">K2</strain>
    </source>
</reference>
<feature type="transmembrane region" description="Helical" evidence="11">
    <location>
        <begin position="607"/>
        <end position="630"/>
    </location>
</feature>
<feature type="transmembrane region" description="Helical" evidence="11">
    <location>
        <begin position="548"/>
        <end position="569"/>
    </location>
</feature>
<dbReference type="Gene3D" id="3.40.930.10">
    <property type="entry name" value="Mannitol-specific EII, Chain A"/>
    <property type="match status" value="1"/>
</dbReference>
<dbReference type="Proteomes" id="UP001249851">
    <property type="component" value="Unassembled WGS sequence"/>
</dbReference>
<dbReference type="GO" id="GO:0008509">
    <property type="term" value="F:monoatomic anion transmembrane transporter activity"/>
    <property type="evidence" value="ECO:0007669"/>
    <property type="project" value="InterPro"/>
</dbReference>
<dbReference type="InterPro" id="IPR003020">
    <property type="entry name" value="HCO3_transpt_euk"/>
</dbReference>
<feature type="transmembrane region" description="Helical" evidence="11">
    <location>
        <begin position="952"/>
        <end position="969"/>
    </location>
</feature>
<dbReference type="InterPro" id="IPR011531">
    <property type="entry name" value="HCO3_transpt-like_TM_dom"/>
</dbReference>
<evidence type="ECO:0000256" key="2">
    <source>
        <dbReference type="ARBA" id="ARBA00010993"/>
    </source>
</evidence>
<dbReference type="Pfam" id="PF00955">
    <property type="entry name" value="HCO3_cotransp"/>
    <property type="match status" value="2"/>
</dbReference>
<feature type="transmembrane region" description="Helical" evidence="11">
    <location>
        <begin position="780"/>
        <end position="799"/>
    </location>
</feature>
<accession>A0AAD9Q490</accession>
<feature type="transmembrane region" description="Helical" evidence="11">
    <location>
        <begin position="901"/>
        <end position="922"/>
    </location>
</feature>
<dbReference type="PANTHER" id="PTHR11453">
    <property type="entry name" value="ANION EXCHANGE PROTEIN"/>
    <property type="match status" value="1"/>
</dbReference>
<dbReference type="PRINTS" id="PR01231">
    <property type="entry name" value="HCO3TRNSPORT"/>
</dbReference>
<evidence type="ECO:0000259" key="14">
    <source>
        <dbReference type="Pfam" id="PF07565"/>
    </source>
</evidence>
<dbReference type="Pfam" id="PF07565">
    <property type="entry name" value="Band_3_cyto"/>
    <property type="match status" value="1"/>
</dbReference>
<dbReference type="GO" id="GO:0015701">
    <property type="term" value="P:bicarbonate transport"/>
    <property type="evidence" value="ECO:0007669"/>
    <property type="project" value="TreeGrafter"/>
</dbReference>
<dbReference type="NCBIfam" id="TIGR00834">
    <property type="entry name" value="ae"/>
    <property type="match status" value="1"/>
</dbReference>
<keyword evidence="9 11" id="KW-0472">Membrane</keyword>
<proteinExistence type="inferred from homology"/>
<comment type="similarity">
    <text evidence="2 11">Belongs to the anion exchanger (TC 2.A.31) family.</text>
</comment>
<feature type="transmembrane region" description="Helical" evidence="11">
    <location>
        <begin position="685"/>
        <end position="703"/>
    </location>
</feature>
<feature type="domain" description="Band 3 cytoplasmic" evidence="14">
    <location>
        <begin position="159"/>
        <end position="450"/>
    </location>
</feature>
<keyword evidence="8 11" id="KW-0406">Ion transport</keyword>
<keyword evidence="4" id="KW-1003">Cell membrane</keyword>